<dbReference type="Gene3D" id="3.40.430.10">
    <property type="entry name" value="Dihydrofolate Reductase, subunit A"/>
    <property type="match status" value="1"/>
</dbReference>
<evidence type="ECO:0000259" key="1">
    <source>
        <dbReference type="Pfam" id="PF01872"/>
    </source>
</evidence>
<dbReference type="GO" id="GO:0009231">
    <property type="term" value="P:riboflavin biosynthetic process"/>
    <property type="evidence" value="ECO:0007669"/>
    <property type="project" value="InterPro"/>
</dbReference>
<dbReference type="PANTHER" id="PTHR38011">
    <property type="entry name" value="DIHYDROFOLATE REDUCTASE FAMILY PROTEIN (AFU_ORTHOLOGUE AFUA_8G06820)"/>
    <property type="match status" value="1"/>
</dbReference>
<dbReference type="InterPro" id="IPR050765">
    <property type="entry name" value="Riboflavin_Biosynth_HTPR"/>
</dbReference>
<proteinExistence type="predicted"/>
<dbReference type="KEGG" id="jte:ASJ30_05355"/>
<keyword evidence="3" id="KW-1185">Reference proteome</keyword>
<dbReference type="PANTHER" id="PTHR38011:SF11">
    <property type="entry name" value="2,5-DIAMINO-6-RIBOSYLAMINO-4(3H)-PYRIMIDINONE 5'-PHOSPHATE REDUCTASE"/>
    <property type="match status" value="1"/>
</dbReference>
<dbReference type="InterPro" id="IPR024072">
    <property type="entry name" value="DHFR-like_dom_sf"/>
</dbReference>
<dbReference type="GO" id="GO:0008703">
    <property type="term" value="F:5-amino-6-(5-phosphoribosylamino)uracil reductase activity"/>
    <property type="evidence" value="ECO:0007669"/>
    <property type="project" value="InterPro"/>
</dbReference>
<gene>
    <name evidence="2" type="ORF">ASJ30_05355</name>
</gene>
<dbReference type="RefSeq" id="WP_072624194.1">
    <property type="nucleotide sequence ID" value="NZ_CP013290.1"/>
</dbReference>
<sequence length="205" mass="22279">MATIYCTATSLDGYIADDEESLSWLFATPAHDKDPGGRYGDGDSLDFDQFLPTVGAVVCGANTYAWVHRELTHDGQDFAWPYEQPSWIITHRDLDLPDGVRAHAGDVREVQAAATEAADGKDVWIVGGGDLAGQFADAGLLDKVWVHQTPVVLGAGAPLLPRRLRLRRERVERDGQFTAMLFEVVGPEPRRAGEVDGAAEVYAEG</sequence>
<reference evidence="2 3" key="1">
    <citation type="submission" date="2015-11" db="EMBL/GenBank/DDBJ databases">
        <authorList>
            <person name="Zhang Y."/>
            <person name="Guo Z."/>
        </authorList>
    </citation>
    <scope>NUCLEOTIDE SEQUENCE [LARGE SCALE GENOMIC DNA]</scope>
    <source>
        <strain evidence="2 3">YFY001</strain>
    </source>
</reference>
<dbReference type="Proteomes" id="UP000182938">
    <property type="component" value="Chromosome"/>
</dbReference>
<organism evidence="2 3">
    <name type="scientific">Janibacter indicus</name>
    <dbReference type="NCBI Taxonomy" id="857417"/>
    <lineage>
        <taxon>Bacteria</taxon>
        <taxon>Bacillati</taxon>
        <taxon>Actinomycetota</taxon>
        <taxon>Actinomycetes</taxon>
        <taxon>Micrococcales</taxon>
        <taxon>Intrasporangiaceae</taxon>
        <taxon>Janibacter</taxon>
    </lineage>
</organism>
<dbReference type="EMBL" id="CP013290">
    <property type="protein sequence ID" value="APH01035.1"/>
    <property type="molecule type" value="Genomic_DNA"/>
</dbReference>
<evidence type="ECO:0000313" key="2">
    <source>
        <dbReference type="EMBL" id="APH01035.1"/>
    </source>
</evidence>
<name>A0A1L3MF96_9MICO</name>
<accession>A0A1L3MF96</accession>
<dbReference type="InterPro" id="IPR002734">
    <property type="entry name" value="RibDG_C"/>
</dbReference>
<dbReference type="Pfam" id="PF01872">
    <property type="entry name" value="RibD_C"/>
    <property type="match status" value="1"/>
</dbReference>
<evidence type="ECO:0000313" key="3">
    <source>
        <dbReference type="Proteomes" id="UP000182938"/>
    </source>
</evidence>
<protein>
    <submittedName>
        <fullName evidence="2">Dihydrofolate reductase</fullName>
    </submittedName>
</protein>
<dbReference type="SUPFAM" id="SSF53597">
    <property type="entry name" value="Dihydrofolate reductase-like"/>
    <property type="match status" value="1"/>
</dbReference>
<dbReference type="AlphaFoldDB" id="A0A1L3MF96"/>
<feature type="domain" description="Bacterial bifunctional deaminase-reductase C-terminal" evidence="1">
    <location>
        <begin position="5"/>
        <end position="171"/>
    </location>
</feature>